<dbReference type="Proteomes" id="UP000183816">
    <property type="component" value="Unassembled WGS sequence"/>
</dbReference>
<evidence type="ECO:0000313" key="2">
    <source>
        <dbReference type="EMBL" id="SDO61381.1"/>
    </source>
</evidence>
<evidence type="ECO:0000256" key="1">
    <source>
        <dbReference type="SAM" id="Phobius"/>
    </source>
</evidence>
<keyword evidence="1" id="KW-0812">Transmembrane</keyword>
<evidence type="ECO:0000313" key="3">
    <source>
        <dbReference type="Proteomes" id="UP000183816"/>
    </source>
</evidence>
<proteinExistence type="predicted"/>
<gene>
    <name evidence="2" type="ORF">SAMN05216347_101566</name>
</gene>
<accession>A0A1H0L074</accession>
<dbReference type="AlphaFoldDB" id="A0A1H0L074"/>
<keyword evidence="1" id="KW-1133">Transmembrane helix</keyword>
<organism evidence="2 3">
    <name type="scientific">Streptococcus equinus</name>
    <name type="common">Streptococcus bovis</name>
    <dbReference type="NCBI Taxonomy" id="1335"/>
    <lineage>
        <taxon>Bacteria</taxon>
        <taxon>Bacillati</taxon>
        <taxon>Bacillota</taxon>
        <taxon>Bacilli</taxon>
        <taxon>Lactobacillales</taxon>
        <taxon>Streptococcaceae</taxon>
        <taxon>Streptococcus</taxon>
    </lineage>
</organism>
<name>A0A1H0L074_STREI</name>
<reference evidence="2 3" key="1">
    <citation type="submission" date="2016-10" db="EMBL/GenBank/DDBJ databases">
        <authorList>
            <person name="de Groot N.N."/>
        </authorList>
    </citation>
    <scope>NUCLEOTIDE SEQUENCE [LARGE SCALE GENOMIC DNA]</scope>
    <source>
        <strain evidence="2 3">Sb04</strain>
    </source>
</reference>
<keyword evidence="1" id="KW-0472">Membrane</keyword>
<dbReference type="EMBL" id="FNJK01000001">
    <property type="protein sequence ID" value="SDO61381.1"/>
    <property type="molecule type" value="Genomic_DNA"/>
</dbReference>
<dbReference type="RefSeq" id="WP_159427424.1">
    <property type="nucleotide sequence ID" value="NZ_FNJK01000001.1"/>
</dbReference>
<feature type="non-terminal residue" evidence="2">
    <location>
        <position position="1"/>
    </location>
</feature>
<sequence length="221" mass="23381">KEILLYDNLYGYAKYTFETSVSNKGKVAFTFSQSGLDSVTSGNTTLTKKGELNLPVSGSALEGHPSYDVSANAKGVSGISGSIGNDKSKTTYGVKYINGALAAYTSNQSNFALPQQATNDVATLKEKVTFEQGQYLRDGGGPNLTKYDYWVKSGDFETAGKIMRQEAASEVKWLLGIGAVAIGGFIISVLGAGSLVSIGIGSLTGSALILRDSHKEKKHEE</sequence>
<feature type="transmembrane region" description="Helical" evidence="1">
    <location>
        <begin position="173"/>
        <end position="200"/>
    </location>
</feature>
<protein>
    <submittedName>
        <fullName evidence="2">Uncharacterized protein</fullName>
    </submittedName>
</protein>